<evidence type="ECO:0000313" key="1">
    <source>
        <dbReference type="EMBL" id="KAL0936749.1"/>
    </source>
</evidence>
<evidence type="ECO:0000313" key="2">
    <source>
        <dbReference type="Proteomes" id="UP000805649"/>
    </source>
</evidence>
<sequence length="356" mass="40139">MWRLGAELAPGYFPKDEWSTVPCYQKAIFGISRPHPNFKTYESVMTYNNGFLHSVLPGADNRLYWFFFLNLDEPAYGDDAPKFTKDDEARVVKEHIEDPVMPGLRLGDLYSTAEVTVMTCLQEHVFKRWHFQRIITLGDAAHKFNPETGQGANSAIETAAAIANEISRLLARTDKPTDDDISASFARVQEQRFDHVKALVKRATEAARAETFTTAMGEFTVRHIMPNLDAQTSLNGFMSDFVDGVTLENLPIPFRPRLVPFSNELPSKPLKTTVSRTVAVLTATFLLAMPVYLAQARDWRIWSGLTHIPSSPWISTEVISDQAQTLVYHVLVYVPIFFMWTLDGQRAGNGSSVSQW</sequence>
<dbReference type="EMBL" id="VUJX02000005">
    <property type="protein sequence ID" value="KAL0936749.1"/>
    <property type="molecule type" value="Genomic_DNA"/>
</dbReference>
<reference evidence="1 2" key="1">
    <citation type="journal article" date="2020" name="Phytopathology">
        <title>Genome Sequence Resources of Colletotrichum truncatum, C. plurivorum, C. musicola, and C. sojae: Four Species Pathogenic to Soybean (Glycine max).</title>
        <authorList>
            <person name="Rogerio F."/>
            <person name="Boufleur T.R."/>
            <person name="Ciampi-Guillardi M."/>
            <person name="Sukno S.A."/>
            <person name="Thon M.R."/>
            <person name="Massola Junior N.S."/>
            <person name="Baroncelli R."/>
        </authorList>
    </citation>
    <scope>NUCLEOTIDE SEQUENCE [LARGE SCALE GENOMIC DNA]</scope>
    <source>
        <strain evidence="1 2">CMES1059</strain>
    </source>
</reference>
<accession>A0ACC3YXS3</accession>
<organism evidence="1 2">
    <name type="scientific">Colletotrichum truncatum</name>
    <name type="common">Anthracnose fungus</name>
    <name type="synonym">Colletotrichum capsici</name>
    <dbReference type="NCBI Taxonomy" id="5467"/>
    <lineage>
        <taxon>Eukaryota</taxon>
        <taxon>Fungi</taxon>
        <taxon>Dikarya</taxon>
        <taxon>Ascomycota</taxon>
        <taxon>Pezizomycotina</taxon>
        <taxon>Sordariomycetes</taxon>
        <taxon>Hypocreomycetidae</taxon>
        <taxon>Glomerellales</taxon>
        <taxon>Glomerellaceae</taxon>
        <taxon>Colletotrichum</taxon>
        <taxon>Colletotrichum truncatum species complex</taxon>
    </lineage>
</organism>
<proteinExistence type="predicted"/>
<protein>
    <submittedName>
        <fullName evidence="1">FAD binding domain protein</fullName>
    </submittedName>
</protein>
<keyword evidence="2" id="KW-1185">Reference proteome</keyword>
<dbReference type="Proteomes" id="UP000805649">
    <property type="component" value="Unassembled WGS sequence"/>
</dbReference>
<comment type="caution">
    <text evidence="1">The sequence shown here is derived from an EMBL/GenBank/DDBJ whole genome shotgun (WGS) entry which is preliminary data.</text>
</comment>
<gene>
    <name evidence="1" type="ORF">CTRU02_208964</name>
</gene>
<name>A0ACC3YXS3_COLTU</name>